<sequence>MNDLCCCQKDQRRLRRYITWAHPFVRTISVKLKSVGNNKCTSMASNGMSVPAVHFKAPMPIVRKEIYANLIDNLVFAAKLFPGILVLPQDRLSYILVLDWSDLVQTCLSQALWMEFVVAVFFFLF</sequence>
<feature type="transmembrane region" description="Helical" evidence="1">
    <location>
        <begin position="66"/>
        <end position="87"/>
    </location>
</feature>
<evidence type="ECO:0000313" key="3">
    <source>
        <dbReference type="Proteomes" id="UP000283530"/>
    </source>
</evidence>
<dbReference type="EMBL" id="QPKB01000004">
    <property type="protein sequence ID" value="RWR83190.1"/>
    <property type="molecule type" value="Genomic_DNA"/>
</dbReference>
<keyword evidence="1" id="KW-0812">Transmembrane</keyword>
<dbReference type="AlphaFoldDB" id="A0A443NXC9"/>
<name>A0A443NXC9_9MAGN</name>
<comment type="caution">
    <text evidence="2">The sequence shown here is derived from an EMBL/GenBank/DDBJ whole genome shotgun (WGS) entry which is preliminary data.</text>
</comment>
<gene>
    <name evidence="2" type="ORF">CKAN_01193700</name>
</gene>
<dbReference type="Proteomes" id="UP000283530">
    <property type="component" value="Unassembled WGS sequence"/>
</dbReference>
<accession>A0A443NXC9</accession>
<feature type="transmembrane region" description="Helical" evidence="1">
    <location>
        <begin position="103"/>
        <end position="124"/>
    </location>
</feature>
<organism evidence="2 3">
    <name type="scientific">Cinnamomum micranthum f. kanehirae</name>
    <dbReference type="NCBI Taxonomy" id="337451"/>
    <lineage>
        <taxon>Eukaryota</taxon>
        <taxon>Viridiplantae</taxon>
        <taxon>Streptophyta</taxon>
        <taxon>Embryophyta</taxon>
        <taxon>Tracheophyta</taxon>
        <taxon>Spermatophyta</taxon>
        <taxon>Magnoliopsida</taxon>
        <taxon>Magnoliidae</taxon>
        <taxon>Laurales</taxon>
        <taxon>Lauraceae</taxon>
        <taxon>Cinnamomum</taxon>
    </lineage>
</organism>
<evidence type="ECO:0000256" key="1">
    <source>
        <dbReference type="SAM" id="Phobius"/>
    </source>
</evidence>
<keyword evidence="3" id="KW-1185">Reference proteome</keyword>
<keyword evidence="1" id="KW-1133">Transmembrane helix</keyword>
<reference evidence="2 3" key="1">
    <citation type="journal article" date="2019" name="Nat. Plants">
        <title>Stout camphor tree genome fills gaps in understanding of flowering plant genome evolution.</title>
        <authorList>
            <person name="Chaw S.M."/>
            <person name="Liu Y.C."/>
            <person name="Wu Y.W."/>
            <person name="Wang H.Y."/>
            <person name="Lin C.I."/>
            <person name="Wu C.S."/>
            <person name="Ke H.M."/>
            <person name="Chang L.Y."/>
            <person name="Hsu C.Y."/>
            <person name="Yang H.T."/>
            <person name="Sudianto E."/>
            <person name="Hsu M.H."/>
            <person name="Wu K.P."/>
            <person name="Wang L.N."/>
            <person name="Leebens-Mack J.H."/>
            <person name="Tsai I.J."/>
        </authorList>
    </citation>
    <scope>NUCLEOTIDE SEQUENCE [LARGE SCALE GENOMIC DNA]</scope>
    <source>
        <strain evidence="3">cv. Chaw 1501</strain>
        <tissue evidence="2">Young leaves</tissue>
    </source>
</reference>
<proteinExistence type="predicted"/>
<protein>
    <submittedName>
        <fullName evidence="2">Uncharacterized protein</fullName>
    </submittedName>
</protein>
<evidence type="ECO:0000313" key="2">
    <source>
        <dbReference type="EMBL" id="RWR83190.1"/>
    </source>
</evidence>
<keyword evidence="1" id="KW-0472">Membrane</keyword>